<dbReference type="InterPro" id="IPR019796">
    <property type="entry name" value="G6P_DH_AS"/>
</dbReference>
<dbReference type="OrthoDB" id="60984at2759"/>
<evidence type="ECO:0000259" key="9">
    <source>
        <dbReference type="Pfam" id="PF02781"/>
    </source>
</evidence>
<dbReference type="GO" id="GO:0009051">
    <property type="term" value="P:pentose-phosphate shunt, oxidative branch"/>
    <property type="evidence" value="ECO:0007669"/>
    <property type="project" value="TreeGrafter"/>
</dbReference>
<dbReference type="SUPFAM" id="SSF51735">
    <property type="entry name" value="NAD(P)-binding Rossmann-fold domains"/>
    <property type="match status" value="1"/>
</dbReference>
<evidence type="ECO:0000256" key="7">
    <source>
        <dbReference type="RuleBase" id="RU362120"/>
    </source>
</evidence>
<dbReference type="Pfam" id="PF00479">
    <property type="entry name" value="G6PD_N"/>
    <property type="match status" value="1"/>
</dbReference>
<comment type="catalytic activity">
    <reaction evidence="7">
        <text>D-glucose 6-phosphate + NADP(+) = 6-phospho-D-glucono-1,5-lactone + NADPH + H(+)</text>
        <dbReference type="Rhea" id="RHEA:15841"/>
        <dbReference type="ChEBI" id="CHEBI:15378"/>
        <dbReference type="ChEBI" id="CHEBI:57783"/>
        <dbReference type="ChEBI" id="CHEBI:57955"/>
        <dbReference type="ChEBI" id="CHEBI:58349"/>
        <dbReference type="ChEBI" id="CHEBI:61548"/>
        <dbReference type="EC" id="1.1.1.49"/>
    </reaction>
</comment>
<dbReference type="VEuPathDB" id="FungiDB:H310_07351"/>
<keyword evidence="4 7" id="KW-0521">NADP</keyword>
<comment type="similarity">
    <text evidence="2 7">Belongs to the glucose-6-phosphate dehydrogenase family.</text>
</comment>
<organism evidence="10">
    <name type="scientific">Aphanomyces invadans</name>
    <dbReference type="NCBI Taxonomy" id="157072"/>
    <lineage>
        <taxon>Eukaryota</taxon>
        <taxon>Sar</taxon>
        <taxon>Stramenopiles</taxon>
        <taxon>Oomycota</taxon>
        <taxon>Saprolegniomycetes</taxon>
        <taxon>Saprolegniales</taxon>
        <taxon>Verrucalvaceae</taxon>
        <taxon>Aphanomyces</taxon>
    </lineage>
</organism>
<keyword evidence="5 7" id="KW-0560">Oxidoreductase</keyword>
<gene>
    <name evidence="10" type="ORF">H310_07351</name>
</gene>
<dbReference type="Gene3D" id="3.30.360.10">
    <property type="entry name" value="Dihydrodipicolinate Reductase, domain 2"/>
    <property type="match status" value="1"/>
</dbReference>
<dbReference type="EMBL" id="KI913964">
    <property type="protein sequence ID" value="ETW00823.1"/>
    <property type="molecule type" value="Genomic_DNA"/>
</dbReference>
<dbReference type="EC" id="1.1.1.49" evidence="7"/>
<keyword evidence="3 7" id="KW-0313">Glucose metabolism</keyword>
<reference evidence="10" key="1">
    <citation type="submission" date="2013-12" db="EMBL/GenBank/DDBJ databases">
        <title>The Genome Sequence of Aphanomyces invadans NJM9701.</title>
        <authorList>
            <consortium name="The Broad Institute Genomics Platform"/>
            <person name="Russ C."/>
            <person name="Tyler B."/>
            <person name="van West P."/>
            <person name="Dieguez-Uribeondo J."/>
            <person name="Young S.K."/>
            <person name="Zeng Q."/>
            <person name="Gargeya S."/>
            <person name="Fitzgerald M."/>
            <person name="Abouelleil A."/>
            <person name="Alvarado L."/>
            <person name="Chapman S.B."/>
            <person name="Gainer-Dewar J."/>
            <person name="Goldberg J."/>
            <person name="Griggs A."/>
            <person name="Gujja S."/>
            <person name="Hansen M."/>
            <person name="Howarth C."/>
            <person name="Imamovic A."/>
            <person name="Ireland A."/>
            <person name="Larimer J."/>
            <person name="McCowan C."/>
            <person name="Murphy C."/>
            <person name="Pearson M."/>
            <person name="Poon T.W."/>
            <person name="Priest M."/>
            <person name="Roberts A."/>
            <person name="Saif S."/>
            <person name="Shea T."/>
            <person name="Sykes S."/>
            <person name="Wortman J."/>
            <person name="Nusbaum C."/>
            <person name="Birren B."/>
        </authorList>
    </citation>
    <scope>NUCLEOTIDE SEQUENCE [LARGE SCALE GENOMIC DNA]</scope>
    <source>
        <strain evidence="10">NJM9701</strain>
    </source>
</reference>
<dbReference type="PIRSF" id="PIRSF000110">
    <property type="entry name" value="G6PD"/>
    <property type="match status" value="1"/>
</dbReference>
<dbReference type="AlphaFoldDB" id="A0A024U5C7"/>
<evidence type="ECO:0000256" key="4">
    <source>
        <dbReference type="ARBA" id="ARBA00022857"/>
    </source>
</evidence>
<name>A0A024U5C7_9STRA</name>
<dbReference type="STRING" id="157072.A0A024U5C7"/>
<dbReference type="InterPro" id="IPR022675">
    <property type="entry name" value="G6P_DH_C"/>
</dbReference>
<dbReference type="FunFam" id="3.30.360.10:FF:000018">
    <property type="entry name" value="Glucose-6-phosphate 1-dehydrogenase"/>
    <property type="match status" value="1"/>
</dbReference>
<dbReference type="PRINTS" id="PR00079">
    <property type="entry name" value="G6PDHDRGNASE"/>
</dbReference>
<dbReference type="SUPFAM" id="SSF55347">
    <property type="entry name" value="Glyceraldehyde-3-phosphate dehydrogenase-like, C-terminal domain"/>
    <property type="match status" value="1"/>
</dbReference>
<dbReference type="NCBIfam" id="TIGR00871">
    <property type="entry name" value="zwf"/>
    <property type="match status" value="1"/>
</dbReference>
<dbReference type="UniPathway" id="UPA00115">
    <property type="reaction ID" value="UER00408"/>
</dbReference>
<accession>A0A024U5C7</accession>
<dbReference type="PROSITE" id="PS00069">
    <property type="entry name" value="G6P_DEHYDROGENASE"/>
    <property type="match status" value="1"/>
</dbReference>
<dbReference type="eggNOG" id="KOG0563">
    <property type="taxonomic scope" value="Eukaryota"/>
</dbReference>
<feature type="domain" description="Glucose-6-phosphate dehydrogenase C-terminal" evidence="9">
    <location>
        <begin position="205"/>
        <end position="498"/>
    </location>
</feature>
<sequence length="512" mass="57589">MATVHIEHANPHTEYMKQSLCIFVIGASGDLAKKKTYPSLFELYVHNFLPTHTIICGYARSHKTDEEFRAFLSPFLKSLVDVDERKKMQFLNMCVYRHGGYDSAENIGAVSTEMLTLEESTGLGVHNRLFYFAIPPNVFVAAGTAIKRAALTTSGWNRLIVEKPFGHDLGSCNDLCDAMGALYDEDAVYRIDHYLGKEMVQNLLLLRFSNATLEPLWNRRHISSVTITFKEDIGTMGRGGYFDSYGIIRDVMQNHLLQVLSLVAMEPPVRCTGDDHATFVRNEKVKVLRCIEPVVLDDVVLGQYVGNGTNEPGYLDDKTVPPDSTTPTYCTAVLRVNNARWDGVPFIMKAGKALDERKAEVRIQFREAAGATQMFPNMVIPRNELVLRLQPNEAMYLKTNVKSPGLRTAPISSELDLNYAARYADAHMPDAYTRLMLDVLRGYQSMFVRNDELQAAWAIFTPLLQEIEAKKIKPLPYTFGSRGPVESDELSANNGFVYHQGDYKWQPATSSL</sequence>
<dbReference type="GO" id="GO:0004345">
    <property type="term" value="F:glucose-6-phosphate dehydrogenase activity"/>
    <property type="evidence" value="ECO:0007669"/>
    <property type="project" value="UniProtKB-EC"/>
</dbReference>
<proteinExistence type="inferred from homology"/>
<evidence type="ECO:0000256" key="5">
    <source>
        <dbReference type="ARBA" id="ARBA00023002"/>
    </source>
</evidence>
<dbReference type="GeneID" id="20084401"/>
<dbReference type="RefSeq" id="XP_008870958.1">
    <property type="nucleotide sequence ID" value="XM_008872736.1"/>
</dbReference>
<dbReference type="Gene3D" id="3.40.50.720">
    <property type="entry name" value="NAD(P)-binding Rossmann-like Domain"/>
    <property type="match status" value="1"/>
</dbReference>
<evidence type="ECO:0000256" key="1">
    <source>
        <dbReference type="ARBA" id="ARBA00004937"/>
    </source>
</evidence>
<evidence type="ECO:0000256" key="3">
    <source>
        <dbReference type="ARBA" id="ARBA00022526"/>
    </source>
</evidence>
<dbReference type="Pfam" id="PF02781">
    <property type="entry name" value="G6PD_C"/>
    <property type="match status" value="1"/>
</dbReference>
<dbReference type="GO" id="GO:0006006">
    <property type="term" value="P:glucose metabolic process"/>
    <property type="evidence" value="ECO:0007669"/>
    <property type="project" value="UniProtKB-KW"/>
</dbReference>
<protein>
    <recommendedName>
        <fullName evidence="7">Glucose-6-phosphate 1-dehydrogenase</fullName>
        <ecNumber evidence="7">1.1.1.49</ecNumber>
    </recommendedName>
</protein>
<feature type="domain" description="Glucose-6-phosphate dehydrogenase NAD-binding" evidence="8">
    <location>
        <begin position="24"/>
        <end position="202"/>
    </location>
</feature>
<dbReference type="InterPro" id="IPR036291">
    <property type="entry name" value="NAD(P)-bd_dom_sf"/>
</dbReference>
<keyword evidence="6 7" id="KW-0119">Carbohydrate metabolism</keyword>
<dbReference type="PANTHER" id="PTHR23429:SF0">
    <property type="entry name" value="GLUCOSE-6-PHOSPHATE 1-DEHYDROGENASE"/>
    <property type="match status" value="1"/>
</dbReference>
<dbReference type="HAMAP" id="MF_00966">
    <property type="entry name" value="G6PD"/>
    <property type="match status" value="1"/>
</dbReference>
<evidence type="ECO:0000259" key="8">
    <source>
        <dbReference type="Pfam" id="PF00479"/>
    </source>
</evidence>
<comment type="pathway">
    <text evidence="1 7">Carbohydrate degradation; pentose phosphate pathway; D-ribulose 5-phosphate from D-glucose 6-phosphate (oxidative stage): step 1/3.</text>
</comment>
<dbReference type="GO" id="GO:0050661">
    <property type="term" value="F:NADP binding"/>
    <property type="evidence" value="ECO:0007669"/>
    <property type="project" value="InterPro"/>
</dbReference>
<dbReference type="PANTHER" id="PTHR23429">
    <property type="entry name" value="GLUCOSE-6-PHOSPHATE 1-DEHYDROGENASE G6PD"/>
    <property type="match status" value="1"/>
</dbReference>
<evidence type="ECO:0000256" key="2">
    <source>
        <dbReference type="ARBA" id="ARBA00009975"/>
    </source>
</evidence>
<evidence type="ECO:0000313" key="10">
    <source>
        <dbReference type="EMBL" id="ETW00823.1"/>
    </source>
</evidence>
<evidence type="ECO:0000256" key="6">
    <source>
        <dbReference type="ARBA" id="ARBA00023277"/>
    </source>
</evidence>
<dbReference type="InterPro" id="IPR001282">
    <property type="entry name" value="G6P_DH"/>
</dbReference>
<comment type="function">
    <text evidence="7">Catalyzes the rate-limiting step of the oxidative pentose-phosphate pathway, which represents a route for the dissimilation of carbohydrates besides glycolysis.</text>
</comment>
<dbReference type="InterPro" id="IPR022674">
    <property type="entry name" value="G6P_DH_NAD-bd"/>
</dbReference>